<dbReference type="Proteomes" id="UP001314229">
    <property type="component" value="Unassembled WGS sequence"/>
</dbReference>
<feature type="transmembrane region" description="Helical" evidence="11">
    <location>
        <begin position="430"/>
        <end position="451"/>
    </location>
</feature>
<evidence type="ECO:0000256" key="10">
    <source>
        <dbReference type="SAM" id="MobiDB-lite"/>
    </source>
</evidence>
<keyword evidence="14" id="KW-1185">Reference proteome</keyword>
<evidence type="ECO:0000256" key="11">
    <source>
        <dbReference type="SAM" id="Phobius"/>
    </source>
</evidence>
<keyword evidence="11" id="KW-0812">Transmembrane</keyword>
<keyword evidence="11" id="KW-1133">Transmembrane helix</keyword>
<sequence>MNGPKRRKLLPKRDEQSTADDERGAEEHEEEHEEEEDMNGAKRRKIPPRRDKQNEADDDRGAEERGAEKRGAEERGAEKRGQKRGAEERGQKRGAEERGAEERGAEERGAEERGQKRGAEERGQKRGAEERRQKRGAEERGQKRGAEERGQKRGAEERRQKRGAEERGAEERGAEERGAEERGQKRGAEERGQKRGAEERRQKRGAEERGQKRGAEERRQKSGAEEQEMNEAKRKKFPPNRDEQSRADEERGAEEHEEESGEEELEWETGAEELGEERAESDFRLFISSLSDASSYDAAYSFSRNYPAMSDKQRAPRSPVYSQFTSPPVLHTAADPVRKTSRTETGRLTRQLDASSYDAAYSFSSRNYPPLSGKQRAPRSPVYSQFTSPPVLHTEDKHRLNNIQENQERSKSESGGRDQQKVASKNNNKYYILALIVGVVVGIFVDRHILWPTDTERIGKNITKVPDGQSYLVKPDPVKPDPVKPDHPEEDFVPPKPKPDGGKVKVYSKVTGKTFGAHQVLLDKVKSMSRSVTVETTEDLQESDIVIAFCPITSRVGSDVEAAMTDITASCGQKPVILVLMHHTRDVEYSTEGRRWSDEYNNIVLDVHVLFHETKSGLLMCPKNDQAAGRLQQELQKHADKHRLNIQENHEGSKSESGGRDQQKMDFNNNTYYILVLIVGVVVGIVVYRLLLRLTEEEARFIKNLSNVEGAEMDSVKLICEVSKPSADVTWYKGDEELPEGGRYDQIVDGKRRILLIQNLKMDDAGEYFCKLSPSITTSGNLTINELAAEFISKPHNQEVLEGKKAEFTCFISKENYQVRWMKDEKELEEGDKYQMISDGKRRTLIIKNCDPKDEGGYVLMIGPNGASVNLTVEEEARFIKNLSNVEGAEMDSVKLICHVSKPSADVTWYKGDEELPEGGRYDQMVDGKRRILLIQNLKMDDAGEYYCKLSPSITTSGNLTINELAAEFISKPHNQEVLEGKKAEFTCFISKENYQVRWMKDEKELKGDKYQMISDGKRRTLYIRNCDPKDEGGYVLMIGPNGASVNLTVGKRSS</sequence>
<feature type="compositionally biased region" description="Acidic residues" evidence="10">
    <location>
        <begin position="255"/>
        <end position="275"/>
    </location>
</feature>
<feature type="compositionally biased region" description="Basic and acidic residues" evidence="10">
    <location>
        <begin position="239"/>
        <end position="254"/>
    </location>
</feature>
<reference evidence="13 14" key="1">
    <citation type="submission" date="2024-01" db="EMBL/GenBank/DDBJ databases">
        <authorList>
            <person name="Alioto T."/>
            <person name="Alioto T."/>
            <person name="Gomez Garrido J."/>
        </authorList>
    </citation>
    <scope>NUCLEOTIDE SEQUENCE [LARGE SCALE GENOMIC DNA]</scope>
</reference>
<dbReference type="Gene3D" id="2.60.40.10">
    <property type="entry name" value="Immunoglobulins"/>
    <property type="match status" value="4"/>
</dbReference>
<evidence type="ECO:0000256" key="1">
    <source>
        <dbReference type="ARBA" id="ARBA00004123"/>
    </source>
</evidence>
<feature type="region of interest" description="Disordered" evidence="10">
    <location>
        <begin position="308"/>
        <end position="328"/>
    </location>
</feature>
<dbReference type="InterPro" id="IPR052385">
    <property type="entry name" value="Obscurin/Obscurin-like_Reg"/>
</dbReference>
<feature type="compositionally biased region" description="Basic and acidic residues" evidence="10">
    <location>
        <begin position="476"/>
        <end position="487"/>
    </location>
</feature>
<dbReference type="PROSITE" id="PS50835">
    <property type="entry name" value="IG_LIKE"/>
    <property type="match status" value="4"/>
</dbReference>
<dbReference type="AlphaFoldDB" id="A0AAV1PPZ1"/>
<protein>
    <recommendedName>
        <fullName evidence="12">Ig-like domain-containing protein</fullName>
    </recommendedName>
</protein>
<feature type="region of interest" description="Disordered" evidence="10">
    <location>
        <begin position="1"/>
        <end position="279"/>
    </location>
</feature>
<dbReference type="InterPro" id="IPR013783">
    <property type="entry name" value="Ig-like_fold"/>
</dbReference>
<dbReference type="Pfam" id="PF07679">
    <property type="entry name" value="I-set"/>
    <property type="match status" value="4"/>
</dbReference>
<dbReference type="PANTHER" id="PTHR35971">
    <property type="entry name" value="SI:DKEY-31G6.6"/>
    <property type="match status" value="1"/>
</dbReference>
<evidence type="ECO:0000256" key="9">
    <source>
        <dbReference type="ARBA" id="ARBA00023319"/>
    </source>
</evidence>
<keyword evidence="7" id="KW-1015">Disulfide bond</keyword>
<name>A0AAV1PPZ1_SCOSC</name>
<evidence type="ECO:0000313" key="13">
    <source>
        <dbReference type="EMBL" id="CAK6974016.1"/>
    </source>
</evidence>
<dbReference type="GO" id="GO:0005737">
    <property type="term" value="C:cytoplasm"/>
    <property type="evidence" value="ECO:0007669"/>
    <property type="project" value="UniProtKB-SubCell"/>
</dbReference>
<accession>A0AAV1PPZ1</accession>
<evidence type="ECO:0000256" key="8">
    <source>
        <dbReference type="ARBA" id="ARBA00023242"/>
    </source>
</evidence>
<dbReference type="InterPro" id="IPR036179">
    <property type="entry name" value="Ig-like_dom_sf"/>
</dbReference>
<keyword evidence="6" id="KW-0677">Repeat</keyword>
<dbReference type="InterPro" id="IPR003599">
    <property type="entry name" value="Ig_sub"/>
</dbReference>
<dbReference type="GO" id="GO:0005634">
    <property type="term" value="C:nucleus"/>
    <property type="evidence" value="ECO:0007669"/>
    <property type="project" value="UniProtKB-SubCell"/>
</dbReference>
<dbReference type="PANTHER" id="PTHR35971:SF5">
    <property type="entry name" value="OBSCURIN LIKE CYTOSKELETAL ADAPTOR 1"/>
    <property type="match status" value="1"/>
</dbReference>
<feature type="domain" description="Ig-like" evidence="12">
    <location>
        <begin position="789"/>
        <end position="858"/>
    </location>
</feature>
<dbReference type="SMART" id="SM00408">
    <property type="entry name" value="IGc2"/>
    <property type="match status" value="4"/>
</dbReference>
<evidence type="ECO:0000259" key="12">
    <source>
        <dbReference type="PROSITE" id="PS50835"/>
    </source>
</evidence>
<dbReference type="FunFam" id="2.60.40.10:FF:000050">
    <property type="entry name" value="Titin isoform B"/>
    <property type="match status" value="4"/>
</dbReference>
<dbReference type="InterPro" id="IPR003598">
    <property type="entry name" value="Ig_sub2"/>
</dbReference>
<feature type="domain" description="Ig-like" evidence="12">
    <location>
        <begin position="864"/>
        <end position="961"/>
    </location>
</feature>
<evidence type="ECO:0000256" key="4">
    <source>
        <dbReference type="ARBA" id="ARBA00022490"/>
    </source>
</evidence>
<dbReference type="SUPFAM" id="SSF48726">
    <property type="entry name" value="Immunoglobulin"/>
    <property type="match status" value="4"/>
</dbReference>
<evidence type="ECO:0000256" key="6">
    <source>
        <dbReference type="ARBA" id="ARBA00022737"/>
    </source>
</evidence>
<feature type="transmembrane region" description="Helical" evidence="11">
    <location>
        <begin position="672"/>
        <end position="692"/>
    </location>
</feature>
<evidence type="ECO:0000313" key="14">
    <source>
        <dbReference type="Proteomes" id="UP001314229"/>
    </source>
</evidence>
<comment type="subcellular location">
    <subcellularLocation>
        <location evidence="2">Cytoplasm</location>
    </subcellularLocation>
    <subcellularLocation>
        <location evidence="1">Nucleus</location>
    </subcellularLocation>
</comment>
<feature type="compositionally biased region" description="Basic and acidic residues" evidence="10">
    <location>
        <begin position="11"/>
        <end position="26"/>
    </location>
</feature>
<dbReference type="SMART" id="SM00409">
    <property type="entry name" value="IG"/>
    <property type="match status" value="4"/>
</dbReference>
<keyword evidence="8" id="KW-0539">Nucleus</keyword>
<dbReference type="InterPro" id="IPR013098">
    <property type="entry name" value="Ig_I-set"/>
</dbReference>
<keyword evidence="11" id="KW-0472">Membrane</keyword>
<gene>
    <name evidence="13" type="ORF">FSCOSCO3_A037864</name>
</gene>
<evidence type="ECO:0000256" key="2">
    <source>
        <dbReference type="ARBA" id="ARBA00004496"/>
    </source>
</evidence>
<dbReference type="InterPro" id="IPR007110">
    <property type="entry name" value="Ig-like_dom"/>
</dbReference>
<dbReference type="CDD" id="cd00096">
    <property type="entry name" value="Ig"/>
    <property type="match status" value="2"/>
</dbReference>
<keyword evidence="4" id="KW-0963">Cytoplasm</keyword>
<evidence type="ECO:0000256" key="5">
    <source>
        <dbReference type="ARBA" id="ARBA00022553"/>
    </source>
</evidence>
<comment type="similarity">
    <text evidence="3">Belongs to the protein kinase superfamily. CAMK Ser/Thr protein kinase family.</text>
</comment>
<dbReference type="EMBL" id="CAWUFR010000244">
    <property type="protein sequence ID" value="CAK6974016.1"/>
    <property type="molecule type" value="Genomic_DNA"/>
</dbReference>
<feature type="compositionally biased region" description="Basic residues" evidence="10">
    <location>
        <begin position="1"/>
        <end position="10"/>
    </location>
</feature>
<feature type="domain" description="Ig-like" evidence="12">
    <location>
        <begin position="967"/>
        <end position="1047"/>
    </location>
</feature>
<keyword evidence="5" id="KW-0597">Phosphoprotein</keyword>
<organism evidence="13 14">
    <name type="scientific">Scomber scombrus</name>
    <name type="common">Atlantic mackerel</name>
    <name type="synonym">Scomber vernalis</name>
    <dbReference type="NCBI Taxonomy" id="13677"/>
    <lineage>
        <taxon>Eukaryota</taxon>
        <taxon>Metazoa</taxon>
        <taxon>Chordata</taxon>
        <taxon>Craniata</taxon>
        <taxon>Vertebrata</taxon>
        <taxon>Euteleostomi</taxon>
        <taxon>Actinopterygii</taxon>
        <taxon>Neopterygii</taxon>
        <taxon>Teleostei</taxon>
        <taxon>Neoteleostei</taxon>
        <taxon>Acanthomorphata</taxon>
        <taxon>Pelagiaria</taxon>
        <taxon>Scombriformes</taxon>
        <taxon>Scombridae</taxon>
        <taxon>Scomber</taxon>
    </lineage>
</organism>
<feature type="domain" description="Ig-like" evidence="12">
    <location>
        <begin position="709"/>
        <end position="783"/>
    </location>
</feature>
<comment type="caution">
    <text evidence="13">The sequence shown here is derived from an EMBL/GenBank/DDBJ whole genome shotgun (WGS) entry which is preliminary data.</text>
</comment>
<feature type="region of interest" description="Disordered" evidence="10">
    <location>
        <begin position="368"/>
        <end position="397"/>
    </location>
</feature>
<feature type="compositionally biased region" description="Basic and acidic residues" evidence="10">
    <location>
        <begin position="62"/>
        <end position="224"/>
    </location>
</feature>
<feature type="compositionally biased region" description="Acidic residues" evidence="10">
    <location>
        <begin position="27"/>
        <end position="38"/>
    </location>
</feature>
<keyword evidence="9" id="KW-0393">Immunoglobulin domain</keyword>
<feature type="region of interest" description="Disordered" evidence="10">
    <location>
        <begin position="469"/>
        <end position="502"/>
    </location>
</feature>
<evidence type="ECO:0000256" key="3">
    <source>
        <dbReference type="ARBA" id="ARBA00006692"/>
    </source>
</evidence>
<evidence type="ECO:0000256" key="7">
    <source>
        <dbReference type="ARBA" id="ARBA00023157"/>
    </source>
</evidence>
<proteinExistence type="inferred from homology"/>